<dbReference type="EMBL" id="REGN01013006">
    <property type="protein sequence ID" value="RMZ94498.1"/>
    <property type="molecule type" value="Genomic_DNA"/>
</dbReference>
<evidence type="ECO:0000313" key="2">
    <source>
        <dbReference type="Proteomes" id="UP000276133"/>
    </source>
</evidence>
<reference evidence="1 2" key="1">
    <citation type="journal article" date="2018" name="Sci. Rep.">
        <title>Genomic signatures of local adaptation to the degree of environmental predictability in rotifers.</title>
        <authorList>
            <person name="Franch-Gras L."/>
            <person name="Hahn C."/>
            <person name="Garcia-Roger E.M."/>
            <person name="Carmona M.J."/>
            <person name="Serra M."/>
            <person name="Gomez A."/>
        </authorList>
    </citation>
    <scope>NUCLEOTIDE SEQUENCE [LARGE SCALE GENOMIC DNA]</scope>
    <source>
        <strain evidence="1">HYR1</strain>
    </source>
</reference>
<feature type="non-terminal residue" evidence="1">
    <location>
        <position position="1"/>
    </location>
</feature>
<organism evidence="1 2">
    <name type="scientific">Brachionus plicatilis</name>
    <name type="common">Marine rotifer</name>
    <name type="synonym">Brachionus muelleri</name>
    <dbReference type="NCBI Taxonomy" id="10195"/>
    <lineage>
        <taxon>Eukaryota</taxon>
        <taxon>Metazoa</taxon>
        <taxon>Spiralia</taxon>
        <taxon>Gnathifera</taxon>
        <taxon>Rotifera</taxon>
        <taxon>Eurotatoria</taxon>
        <taxon>Monogononta</taxon>
        <taxon>Pseudotrocha</taxon>
        <taxon>Ploima</taxon>
        <taxon>Brachionidae</taxon>
        <taxon>Brachionus</taxon>
    </lineage>
</organism>
<accession>A0A3M7P5Z4</accession>
<sequence>NLGVEVARHSLESIQPLCAHLFKCKMCDSVYAEAPKQLFRTFFQSIFDNSIELEVFDLSSNVLYSFICCFPYLFTDLVSQLIRTKFATSTELKQKIESGFKNLITSPNQSNLEVNLSMFNLEKRNRIKFNSRFNEFCIKTYGLLFIR</sequence>
<evidence type="ECO:0000313" key="1">
    <source>
        <dbReference type="EMBL" id="RMZ94498.1"/>
    </source>
</evidence>
<gene>
    <name evidence="1" type="ORF">BpHYR1_014275</name>
</gene>
<dbReference type="OrthoDB" id="5548448at2759"/>
<dbReference type="AlphaFoldDB" id="A0A3M7P5Z4"/>
<keyword evidence="2" id="KW-1185">Reference proteome</keyword>
<proteinExistence type="predicted"/>
<protein>
    <submittedName>
        <fullName evidence="1">Exportin-4</fullName>
    </submittedName>
</protein>
<dbReference type="Proteomes" id="UP000276133">
    <property type="component" value="Unassembled WGS sequence"/>
</dbReference>
<name>A0A3M7P5Z4_BRAPC</name>
<comment type="caution">
    <text evidence="1">The sequence shown here is derived from an EMBL/GenBank/DDBJ whole genome shotgun (WGS) entry which is preliminary data.</text>
</comment>